<dbReference type="Proteomes" id="UP001166004">
    <property type="component" value="Unassembled WGS sequence"/>
</dbReference>
<feature type="chain" id="PRO_5046757491" evidence="1">
    <location>
        <begin position="21"/>
        <end position="432"/>
    </location>
</feature>
<sequence>MNKKFLLLITILFIGHCSFASKSSFWKNSEIKEEINKKELFKEIKKTNFEINPNLEIDIRSKTFSKKSFQNNLTNNNGRLDYDGEMKKALKFNFSKIKKLNEFEPEIIFDKDNLIFFSKKGSILKFDSKSKLIWSKNYYNKEEKKLEPILFFANHNNTLIVADNIAKFYALNTNSGELLWSKKNTVAFNSELKIYKDHFFVIDYKNILRCFSIKDGRQLWKVKTENSILKSQKKLSIVIDRNKVIFNNSIGDITAVDINTGNLLWIVPTLKNLDSSSSYFLKTSNLILNNDNLYFSTNKNEFYSIDTNSGVVNWIQNIGSSLRSTVVERIIYSISDDGYLSILESKTGEIIRRTDIFNQIKKKKRNKLQVTGFIVGKNKIYVSVNNGRILIIDIKKGRVMSSIKIDNGYISRGFVLEKSLFVIANDGIIKVQ</sequence>
<dbReference type="RefSeq" id="WP_169036196.1">
    <property type="nucleotide sequence ID" value="NZ_LANA01000002.1"/>
</dbReference>
<keyword evidence="4" id="KW-1185">Reference proteome</keyword>
<evidence type="ECO:0000313" key="4">
    <source>
        <dbReference type="Proteomes" id="UP001166004"/>
    </source>
</evidence>
<dbReference type="Gene3D" id="2.130.10.10">
    <property type="entry name" value="YVTN repeat-like/Quinoprotein amine dehydrogenase"/>
    <property type="match status" value="1"/>
</dbReference>
<comment type="caution">
    <text evidence="3">The sequence shown here is derived from an EMBL/GenBank/DDBJ whole genome shotgun (WGS) entry which is preliminary data.</text>
</comment>
<accession>A0ABX1T0Q4</accession>
<dbReference type="InterPro" id="IPR002372">
    <property type="entry name" value="PQQ_rpt_dom"/>
</dbReference>
<feature type="domain" description="Pyrrolo-quinoline quinone repeat" evidence="2">
    <location>
        <begin position="120"/>
        <end position="353"/>
    </location>
</feature>
<reference evidence="3 4" key="1">
    <citation type="submission" date="2019-07" db="EMBL/GenBank/DDBJ databases">
        <title>SAR11 Genome Evolution.</title>
        <authorList>
            <person name="Giovannoni S."/>
        </authorList>
    </citation>
    <scope>NUCLEOTIDE SEQUENCE [LARGE SCALE GENOMIC DNA]</scope>
    <source>
        <strain evidence="3 4">HTCC9565</strain>
    </source>
</reference>
<dbReference type="EMBL" id="LANA01000002">
    <property type="protein sequence ID" value="NMN67688.1"/>
    <property type="molecule type" value="Genomic_DNA"/>
</dbReference>
<dbReference type="SMART" id="SM00564">
    <property type="entry name" value="PQQ"/>
    <property type="match status" value="6"/>
</dbReference>
<dbReference type="PANTHER" id="PTHR34512">
    <property type="entry name" value="CELL SURFACE PROTEIN"/>
    <property type="match status" value="1"/>
</dbReference>
<dbReference type="InterPro" id="IPR015943">
    <property type="entry name" value="WD40/YVTN_repeat-like_dom_sf"/>
</dbReference>
<evidence type="ECO:0000256" key="1">
    <source>
        <dbReference type="SAM" id="SignalP"/>
    </source>
</evidence>
<evidence type="ECO:0000313" key="3">
    <source>
        <dbReference type="EMBL" id="NMN67688.1"/>
    </source>
</evidence>
<organism evidence="3 4">
    <name type="scientific">Pelagibacter ubique</name>
    <dbReference type="NCBI Taxonomy" id="198252"/>
    <lineage>
        <taxon>Bacteria</taxon>
        <taxon>Pseudomonadati</taxon>
        <taxon>Pseudomonadota</taxon>
        <taxon>Alphaproteobacteria</taxon>
        <taxon>Candidatus Pelagibacterales</taxon>
        <taxon>Candidatus Pelagibacteraceae</taxon>
        <taxon>Candidatus Pelagibacter</taxon>
    </lineage>
</organism>
<dbReference type="InterPro" id="IPR011047">
    <property type="entry name" value="Quinoprotein_ADH-like_sf"/>
</dbReference>
<feature type="signal peptide" evidence="1">
    <location>
        <begin position="1"/>
        <end position="20"/>
    </location>
</feature>
<evidence type="ECO:0000259" key="2">
    <source>
        <dbReference type="Pfam" id="PF13360"/>
    </source>
</evidence>
<dbReference type="PANTHER" id="PTHR34512:SF30">
    <property type="entry name" value="OUTER MEMBRANE PROTEIN ASSEMBLY FACTOR BAMB"/>
    <property type="match status" value="1"/>
</dbReference>
<name>A0ABX1T0Q4_PELUQ</name>
<dbReference type="Pfam" id="PF13360">
    <property type="entry name" value="PQQ_2"/>
    <property type="match status" value="1"/>
</dbReference>
<dbReference type="SUPFAM" id="SSF50998">
    <property type="entry name" value="Quinoprotein alcohol dehydrogenase-like"/>
    <property type="match status" value="1"/>
</dbReference>
<dbReference type="InterPro" id="IPR018391">
    <property type="entry name" value="PQQ_b-propeller_rpt"/>
</dbReference>
<protein>
    <submittedName>
        <fullName evidence="3">Outer membrane protein assembly factor BamB</fullName>
    </submittedName>
</protein>
<gene>
    <name evidence="3" type="ORF">VP91_00008370</name>
</gene>
<keyword evidence="1" id="KW-0732">Signal</keyword>
<proteinExistence type="predicted"/>